<keyword evidence="9" id="KW-1185">Reference proteome</keyword>
<evidence type="ECO:0000313" key="9">
    <source>
        <dbReference type="Proteomes" id="UP001209878"/>
    </source>
</evidence>
<dbReference type="Gene3D" id="3.20.20.70">
    <property type="entry name" value="Aldolase class I"/>
    <property type="match status" value="2"/>
</dbReference>
<evidence type="ECO:0000313" key="8">
    <source>
        <dbReference type="EMBL" id="KAK2180662.1"/>
    </source>
</evidence>
<dbReference type="GO" id="GO:0005737">
    <property type="term" value="C:cytoplasm"/>
    <property type="evidence" value="ECO:0007669"/>
    <property type="project" value="TreeGrafter"/>
</dbReference>
<dbReference type="PANTHER" id="PTHR11452:SF83">
    <property type="entry name" value="ALPHA-GALACTOSIDASE"/>
    <property type="match status" value="1"/>
</dbReference>
<evidence type="ECO:0000256" key="6">
    <source>
        <dbReference type="RuleBase" id="RU361168"/>
    </source>
</evidence>
<dbReference type="EMBL" id="JAODUO010000433">
    <property type="protein sequence ID" value="KAK2180662.1"/>
    <property type="molecule type" value="Genomic_DNA"/>
</dbReference>
<sequence>MHQRGLKLGIYEDFGTKTCAGYPGSEYYLQTDAQTFADWGVDLLKLDGCNSDPHQYDQAYPAMSGWLNMTGRPILFSCSWPAYQEGMGLKPNYTRTANACNYARNNHDIDDSWDSITSVLDYAATDEFGFAEVAGPGFWNDPDMPDYPNIAKYCNIWRNAGDISDSWDSITGILNVYGNDKTKFTEVAGPGNFNDPDMLVIGNYGLSYDQQRVQMALWAIMASPLIMSVDLRTIRAESKALLQNKAAIAINQDPLGKQGKRIAKLGNVQVWTRPLTPAGSVAVAFLNTNDGGGPSKVSVKLTDIGLTHAQGYSLVEVFDNKSLGKMLPNSTFTCAVNPTGVVFVRATSL</sequence>
<evidence type="ECO:0000256" key="3">
    <source>
        <dbReference type="ARBA" id="ARBA00023157"/>
    </source>
</evidence>
<gene>
    <name evidence="8" type="ORF">NP493_433g02060</name>
</gene>
<proteinExistence type="inferred from homology"/>
<keyword evidence="5 6" id="KW-0326">Glycosidase</keyword>
<dbReference type="SUPFAM" id="SSF51445">
    <property type="entry name" value="(Trans)glycosidases"/>
    <property type="match status" value="2"/>
</dbReference>
<evidence type="ECO:0000256" key="4">
    <source>
        <dbReference type="ARBA" id="ARBA00023180"/>
    </source>
</evidence>
<keyword evidence="4" id="KW-0325">Glycoprotein</keyword>
<dbReference type="SUPFAM" id="SSF51011">
    <property type="entry name" value="Glycosyl hydrolase domain"/>
    <property type="match status" value="1"/>
</dbReference>
<dbReference type="InterPro" id="IPR017853">
    <property type="entry name" value="GH"/>
</dbReference>
<organism evidence="8 9">
    <name type="scientific">Ridgeia piscesae</name>
    <name type="common">Tubeworm</name>
    <dbReference type="NCBI Taxonomy" id="27915"/>
    <lineage>
        <taxon>Eukaryota</taxon>
        <taxon>Metazoa</taxon>
        <taxon>Spiralia</taxon>
        <taxon>Lophotrochozoa</taxon>
        <taxon>Annelida</taxon>
        <taxon>Polychaeta</taxon>
        <taxon>Sedentaria</taxon>
        <taxon>Canalipalpata</taxon>
        <taxon>Sabellida</taxon>
        <taxon>Siboglinidae</taxon>
        <taxon>Ridgeia</taxon>
    </lineage>
</organism>
<evidence type="ECO:0000256" key="2">
    <source>
        <dbReference type="ARBA" id="ARBA00022801"/>
    </source>
</evidence>
<dbReference type="GO" id="GO:0004557">
    <property type="term" value="F:alpha-galactosidase activity"/>
    <property type="evidence" value="ECO:0007669"/>
    <property type="project" value="TreeGrafter"/>
</dbReference>
<dbReference type="InterPro" id="IPR013785">
    <property type="entry name" value="Aldolase_TIM"/>
</dbReference>
<protein>
    <recommendedName>
        <fullName evidence="6">Alpha-galactosidase</fullName>
        <ecNumber evidence="6">3.2.1.-</ecNumber>
    </recommendedName>
</protein>
<dbReference type="Gene3D" id="2.60.40.1180">
    <property type="entry name" value="Golgi alpha-mannosidase II"/>
    <property type="match status" value="1"/>
</dbReference>
<dbReference type="AlphaFoldDB" id="A0AAD9L0S2"/>
<dbReference type="InterPro" id="IPR035373">
    <property type="entry name" value="Melibiase/NAGA_C"/>
</dbReference>
<dbReference type="PANTHER" id="PTHR11452">
    <property type="entry name" value="ALPHA-GALACTOSIDASE/ALPHA-N-ACETYLGALACTOSAMINIDASE"/>
    <property type="match status" value="1"/>
</dbReference>
<keyword evidence="2 6" id="KW-0378">Hydrolase</keyword>
<comment type="caution">
    <text evidence="8">The sequence shown here is derived from an EMBL/GenBank/DDBJ whole genome shotgun (WGS) entry which is preliminary data.</text>
</comment>
<dbReference type="PRINTS" id="PR00740">
    <property type="entry name" value="GLHYDRLASE27"/>
</dbReference>
<evidence type="ECO:0000259" key="7">
    <source>
        <dbReference type="Pfam" id="PF17450"/>
    </source>
</evidence>
<dbReference type="Proteomes" id="UP001209878">
    <property type="component" value="Unassembled WGS sequence"/>
</dbReference>
<dbReference type="CDD" id="cd14792">
    <property type="entry name" value="GH27"/>
    <property type="match status" value="1"/>
</dbReference>
<dbReference type="EC" id="3.2.1.-" evidence="6"/>
<dbReference type="Pfam" id="PF16499">
    <property type="entry name" value="Melibiase_2"/>
    <property type="match status" value="2"/>
</dbReference>
<dbReference type="InterPro" id="IPR013780">
    <property type="entry name" value="Glyco_hydro_b"/>
</dbReference>
<reference evidence="8" key="1">
    <citation type="journal article" date="2023" name="Mol. Biol. Evol.">
        <title>Third-Generation Sequencing Reveals the Adaptive Role of the Epigenome in Three Deep-Sea Polychaetes.</title>
        <authorList>
            <person name="Perez M."/>
            <person name="Aroh O."/>
            <person name="Sun Y."/>
            <person name="Lan Y."/>
            <person name="Juniper S.K."/>
            <person name="Young C.R."/>
            <person name="Angers B."/>
            <person name="Qian P.Y."/>
        </authorList>
    </citation>
    <scope>NUCLEOTIDE SEQUENCE</scope>
    <source>
        <strain evidence="8">R07B-5</strain>
    </source>
</reference>
<accession>A0AAD9L0S2</accession>
<comment type="subunit">
    <text evidence="6">Homodimer.</text>
</comment>
<dbReference type="InterPro" id="IPR002241">
    <property type="entry name" value="Glyco_hydro_27"/>
</dbReference>
<evidence type="ECO:0000256" key="5">
    <source>
        <dbReference type="ARBA" id="ARBA00023295"/>
    </source>
</evidence>
<comment type="similarity">
    <text evidence="1 6">Belongs to the glycosyl hydrolase 27 family.</text>
</comment>
<dbReference type="GO" id="GO:0009311">
    <property type="term" value="P:oligosaccharide metabolic process"/>
    <property type="evidence" value="ECO:0007669"/>
    <property type="project" value="TreeGrafter"/>
</dbReference>
<keyword evidence="3 6" id="KW-1015">Disulfide bond</keyword>
<evidence type="ECO:0000256" key="1">
    <source>
        <dbReference type="ARBA" id="ARBA00009743"/>
    </source>
</evidence>
<feature type="domain" description="Alpha galactosidase A C-terminal" evidence="7">
    <location>
        <begin position="256"/>
        <end position="340"/>
    </location>
</feature>
<dbReference type="GO" id="GO:0016139">
    <property type="term" value="P:glycoside catabolic process"/>
    <property type="evidence" value="ECO:0007669"/>
    <property type="project" value="TreeGrafter"/>
</dbReference>
<name>A0AAD9L0S2_RIDPI</name>
<dbReference type="Pfam" id="PF17450">
    <property type="entry name" value="Melibiase_2_C"/>
    <property type="match status" value="1"/>
</dbReference>